<evidence type="ECO:0000256" key="1">
    <source>
        <dbReference type="ARBA" id="ARBA00022679"/>
    </source>
</evidence>
<proteinExistence type="predicted"/>
<dbReference type="AlphaFoldDB" id="A0A0G1BH60"/>
<gene>
    <name evidence="2" type="ORF">UV42_C0007G0001</name>
</gene>
<dbReference type="EMBL" id="LCEK01000007">
    <property type="protein sequence ID" value="KKS72549.1"/>
    <property type="molecule type" value="Genomic_DNA"/>
</dbReference>
<dbReference type="Pfam" id="PF13692">
    <property type="entry name" value="Glyco_trans_1_4"/>
    <property type="match status" value="1"/>
</dbReference>
<dbReference type="PANTHER" id="PTHR46401:SF2">
    <property type="entry name" value="GLYCOSYLTRANSFERASE WBBK-RELATED"/>
    <property type="match status" value="1"/>
</dbReference>
<dbReference type="Proteomes" id="UP000033867">
    <property type="component" value="Unassembled WGS sequence"/>
</dbReference>
<sequence length="334" mass="38027">MKIFILKDIKEGAWGGANQFFRLLKKKFEQRAVLALTPHDADIILIDSYQRLQESLHLKKKYPEKKYIFRLGPLFYLHRGWHWKSMDRLVVSVVNACADGIIFQSAWSKEKFTALGIHESIHATVIHNSADRSIFQYKKRNISRQQKEKIHIVSSSWSANKLKGGEHVAYLDQQIGKKFQFTFIGNTTYTFEHIVHVSPKESDALAEIMDASQIYVSAAAHEACSNAIVEAMSLGLPVVALDSGANKEIIGDRGVLYQKKEDILQAIDTCIASYDAISERLAGWHPDAASAYIIFFEHCILKRNVLTKRIVLLWLKLKATCIFAFIKLVDKIVY</sequence>
<dbReference type="Gene3D" id="3.40.50.2000">
    <property type="entry name" value="Glycogen Phosphorylase B"/>
    <property type="match status" value="1"/>
</dbReference>
<comment type="caution">
    <text evidence="2">The sequence shown here is derived from an EMBL/GenBank/DDBJ whole genome shotgun (WGS) entry which is preliminary data.</text>
</comment>
<dbReference type="PANTHER" id="PTHR46401">
    <property type="entry name" value="GLYCOSYLTRANSFERASE WBBK-RELATED"/>
    <property type="match status" value="1"/>
</dbReference>
<name>A0A0G1BH60_9BACT</name>
<keyword evidence="1 2" id="KW-0808">Transferase</keyword>
<reference evidence="2 3" key="1">
    <citation type="journal article" date="2015" name="Nature">
        <title>rRNA introns, odd ribosomes, and small enigmatic genomes across a large radiation of phyla.</title>
        <authorList>
            <person name="Brown C.T."/>
            <person name="Hug L.A."/>
            <person name="Thomas B.C."/>
            <person name="Sharon I."/>
            <person name="Castelle C.J."/>
            <person name="Singh A."/>
            <person name="Wilkins M.J."/>
            <person name="Williams K.H."/>
            <person name="Banfield J.F."/>
        </authorList>
    </citation>
    <scope>NUCLEOTIDE SEQUENCE [LARGE SCALE GENOMIC DNA]</scope>
</reference>
<accession>A0A0G1BH60</accession>
<protein>
    <submittedName>
        <fullName evidence="2">Glycosyl transferase, group 1</fullName>
    </submittedName>
</protein>
<dbReference type="SUPFAM" id="SSF53756">
    <property type="entry name" value="UDP-Glycosyltransferase/glycogen phosphorylase"/>
    <property type="match status" value="1"/>
</dbReference>
<dbReference type="GO" id="GO:0016757">
    <property type="term" value="F:glycosyltransferase activity"/>
    <property type="evidence" value="ECO:0007669"/>
    <property type="project" value="TreeGrafter"/>
</dbReference>
<organism evidence="2 3">
    <name type="scientific">Candidatus Magasanikbacteria bacterium GW2011_GWE2_42_7</name>
    <dbReference type="NCBI Taxonomy" id="1619052"/>
    <lineage>
        <taxon>Bacteria</taxon>
        <taxon>Candidatus Magasanikiibacteriota</taxon>
    </lineage>
</organism>
<evidence type="ECO:0000313" key="3">
    <source>
        <dbReference type="Proteomes" id="UP000033867"/>
    </source>
</evidence>
<evidence type="ECO:0000313" key="2">
    <source>
        <dbReference type="EMBL" id="KKS72549.1"/>
    </source>
</evidence>